<accession>A0A2R3Z8Z4</accession>
<protein>
    <submittedName>
        <fullName evidence="3">Alpha/beta hydrolase</fullName>
    </submittedName>
</protein>
<dbReference type="EMBL" id="CP028136">
    <property type="protein sequence ID" value="AVR46721.1"/>
    <property type="molecule type" value="Genomic_DNA"/>
</dbReference>
<sequence>MTKESRDKLPVQRLLVPSYILKISKFLTFLSPFLASRFAARLFLTPFRYPLPEREKEMDKNSAQSMRLVPAINREIVVYEYGNSTRKILLVHGWSGRGTQLAKIAKHLLKEGFAVVSFDAPGHGKAPGKISMMPFFIKSMHFLNKEYGPFEAVIGHSLGGMSSLRAIKEGFSTKKLVIIGTANSVTRISRDFATTMNMNHKVAELMKSYLDRKFGEDMEEYSGAVSAKTLKLPVLIIHDEKDVDVPVSDAYELHEALENSEIFITHGLGHRRILGNEIVINKITTFITA</sequence>
<evidence type="ECO:0000313" key="4">
    <source>
        <dbReference type="Proteomes" id="UP000241507"/>
    </source>
</evidence>
<evidence type="ECO:0000313" key="3">
    <source>
        <dbReference type="EMBL" id="AVR46721.1"/>
    </source>
</evidence>
<dbReference type="Pfam" id="PF00561">
    <property type="entry name" value="Abhydrolase_1"/>
    <property type="match status" value="1"/>
</dbReference>
<dbReference type="RefSeq" id="WP_107013492.1">
    <property type="nucleotide sequence ID" value="NZ_CP028136.1"/>
</dbReference>
<dbReference type="AlphaFoldDB" id="A0A2R3Z8Z4"/>
<dbReference type="PANTHER" id="PTHR43433">
    <property type="entry name" value="HYDROLASE, ALPHA/BETA FOLD FAMILY PROTEIN"/>
    <property type="match status" value="1"/>
</dbReference>
<evidence type="ECO:0000259" key="1">
    <source>
        <dbReference type="Pfam" id="PF00561"/>
    </source>
</evidence>
<dbReference type="InterPro" id="IPR000073">
    <property type="entry name" value="AB_hydrolase_1"/>
</dbReference>
<name>A0A2R3Z8Z4_9FLAO</name>
<reference evidence="4" key="1">
    <citation type="submission" date="2018-03" db="EMBL/GenBank/DDBJ databases">
        <title>Gramella fulva sp. nov., isolated from a dry surface of tidal flat.</title>
        <authorList>
            <person name="Hwang S.H."/>
            <person name="Hwang W.M."/>
            <person name="Kang K."/>
            <person name="Ahn T.-Y."/>
        </authorList>
    </citation>
    <scope>NUCLEOTIDE SEQUENCE [LARGE SCALE GENOMIC DNA]</scope>
    <source>
        <strain evidence="4">SH35</strain>
    </source>
</reference>
<dbReference type="Proteomes" id="UP000241507">
    <property type="component" value="Chromosome"/>
</dbReference>
<dbReference type="PANTHER" id="PTHR43433:SF10">
    <property type="entry name" value="AB HYDROLASE-1 DOMAIN-CONTAINING PROTEIN"/>
    <property type="match status" value="1"/>
</dbReference>
<organism evidence="3 4">
    <name type="scientific">Christiangramia fulva</name>
    <dbReference type="NCBI Taxonomy" id="2126553"/>
    <lineage>
        <taxon>Bacteria</taxon>
        <taxon>Pseudomonadati</taxon>
        <taxon>Bacteroidota</taxon>
        <taxon>Flavobacteriia</taxon>
        <taxon>Flavobacteriales</taxon>
        <taxon>Flavobacteriaceae</taxon>
        <taxon>Christiangramia</taxon>
    </lineage>
</organism>
<feature type="domain" description="Peptidase S33 tripeptidyl aminopeptidase-like C-terminal" evidence="2">
    <location>
        <begin position="229"/>
        <end position="288"/>
    </location>
</feature>
<evidence type="ECO:0000259" key="2">
    <source>
        <dbReference type="Pfam" id="PF08386"/>
    </source>
</evidence>
<dbReference type="InterPro" id="IPR029058">
    <property type="entry name" value="AB_hydrolase_fold"/>
</dbReference>
<dbReference type="KEGG" id="grs:C7S20_16410"/>
<feature type="domain" description="AB hydrolase-1" evidence="1">
    <location>
        <begin position="88"/>
        <end position="166"/>
    </location>
</feature>
<gene>
    <name evidence="3" type="ORF">C7S20_16410</name>
</gene>
<dbReference type="GO" id="GO:0016787">
    <property type="term" value="F:hydrolase activity"/>
    <property type="evidence" value="ECO:0007669"/>
    <property type="project" value="UniProtKB-KW"/>
</dbReference>
<dbReference type="Gene3D" id="3.40.50.1820">
    <property type="entry name" value="alpha/beta hydrolase"/>
    <property type="match status" value="1"/>
</dbReference>
<dbReference type="InterPro" id="IPR050471">
    <property type="entry name" value="AB_hydrolase"/>
</dbReference>
<dbReference type="OrthoDB" id="9785847at2"/>
<keyword evidence="3" id="KW-0378">Hydrolase</keyword>
<dbReference type="SUPFAM" id="SSF53474">
    <property type="entry name" value="alpha/beta-Hydrolases"/>
    <property type="match status" value="1"/>
</dbReference>
<proteinExistence type="predicted"/>
<keyword evidence="4" id="KW-1185">Reference proteome</keyword>
<dbReference type="Pfam" id="PF08386">
    <property type="entry name" value="Abhydrolase_4"/>
    <property type="match status" value="1"/>
</dbReference>
<dbReference type="InterPro" id="IPR013595">
    <property type="entry name" value="Pept_S33_TAP-like_C"/>
</dbReference>